<organism evidence="2 3">
    <name type="scientific">Podarcis lilfordi</name>
    <name type="common">Lilford's wall lizard</name>
    <dbReference type="NCBI Taxonomy" id="74358"/>
    <lineage>
        <taxon>Eukaryota</taxon>
        <taxon>Metazoa</taxon>
        <taxon>Chordata</taxon>
        <taxon>Craniata</taxon>
        <taxon>Vertebrata</taxon>
        <taxon>Euteleostomi</taxon>
        <taxon>Lepidosauria</taxon>
        <taxon>Squamata</taxon>
        <taxon>Bifurcata</taxon>
        <taxon>Unidentata</taxon>
        <taxon>Episquamata</taxon>
        <taxon>Laterata</taxon>
        <taxon>Lacertibaenia</taxon>
        <taxon>Lacertidae</taxon>
        <taxon>Podarcis</taxon>
    </lineage>
</organism>
<feature type="compositionally biased region" description="Basic and acidic residues" evidence="1">
    <location>
        <begin position="69"/>
        <end position="81"/>
    </location>
</feature>
<name>A0AA35K1N8_9SAUR</name>
<protein>
    <submittedName>
        <fullName evidence="2">Uncharacterized protein</fullName>
    </submittedName>
</protein>
<evidence type="ECO:0000313" key="2">
    <source>
        <dbReference type="EMBL" id="CAI5770151.1"/>
    </source>
</evidence>
<reference evidence="2" key="1">
    <citation type="submission" date="2022-12" db="EMBL/GenBank/DDBJ databases">
        <authorList>
            <person name="Alioto T."/>
            <person name="Alioto T."/>
            <person name="Gomez Garrido J."/>
        </authorList>
    </citation>
    <scope>NUCLEOTIDE SEQUENCE</scope>
</reference>
<sequence length="108" mass="11431">MPTTPCEQYPDTEQPTKTTILAANRTRRNFARLACLATSFAHARRPVDALVSLAAVSLYEAKPFGAKGGDGRGKERNEREGQLAGRVKKPSAASDVASRVGGGVGSCR</sequence>
<evidence type="ECO:0000313" key="3">
    <source>
        <dbReference type="Proteomes" id="UP001178461"/>
    </source>
</evidence>
<keyword evidence="3" id="KW-1185">Reference proteome</keyword>
<dbReference type="AlphaFoldDB" id="A0AA35K1N8"/>
<proteinExistence type="predicted"/>
<dbReference type="Proteomes" id="UP001178461">
    <property type="component" value="Chromosome 3"/>
</dbReference>
<accession>A0AA35K1N8</accession>
<evidence type="ECO:0000256" key="1">
    <source>
        <dbReference type="SAM" id="MobiDB-lite"/>
    </source>
</evidence>
<feature type="region of interest" description="Disordered" evidence="1">
    <location>
        <begin position="63"/>
        <end position="108"/>
    </location>
</feature>
<dbReference type="EMBL" id="OX395128">
    <property type="protein sequence ID" value="CAI5770151.1"/>
    <property type="molecule type" value="Genomic_DNA"/>
</dbReference>
<gene>
    <name evidence="2" type="ORF">PODLI_1B007298</name>
</gene>